<dbReference type="GO" id="GO:0005524">
    <property type="term" value="F:ATP binding"/>
    <property type="evidence" value="ECO:0007669"/>
    <property type="project" value="InterPro"/>
</dbReference>
<dbReference type="GO" id="GO:0004672">
    <property type="term" value="F:protein kinase activity"/>
    <property type="evidence" value="ECO:0007669"/>
    <property type="project" value="InterPro"/>
</dbReference>
<accession>A0A5N6TKJ6</accession>
<dbReference type="SUPFAM" id="SSF56112">
    <property type="entry name" value="Protein kinase-like (PK-like)"/>
    <property type="match status" value="1"/>
</dbReference>
<evidence type="ECO:0000313" key="2">
    <source>
        <dbReference type="EMBL" id="KAE8146872.1"/>
    </source>
</evidence>
<reference evidence="2 3" key="1">
    <citation type="submission" date="2019-04" db="EMBL/GenBank/DDBJ databases">
        <title>Friends and foes A comparative genomics study of 23 Aspergillus species from section Flavi.</title>
        <authorList>
            <consortium name="DOE Joint Genome Institute"/>
            <person name="Kjaerbolling I."/>
            <person name="Vesth T."/>
            <person name="Frisvad J.C."/>
            <person name="Nybo J.L."/>
            <person name="Theobald S."/>
            <person name="Kildgaard S."/>
            <person name="Isbrandt T."/>
            <person name="Kuo A."/>
            <person name="Sato A."/>
            <person name="Lyhne E.K."/>
            <person name="Kogle M.E."/>
            <person name="Wiebenga A."/>
            <person name="Kun R.S."/>
            <person name="Lubbers R.J."/>
            <person name="Makela M.R."/>
            <person name="Barry K."/>
            <person name="Chovatia M."/>
            <person name="Clum A."/>
            <person name="Daum C."/>
            <person name="Haridas S."/>
            <person name="He G."/>
            <person name="LaButti K."/>
            <person name="Lipzen A."/>
            <person name="Mondo S."/>
            <person name="Riley R."/>
            <person name="Salamov A."/>
            <person name="Simmons B.A."/>
            <person name="Magnuson J.K."/>
            <person name="Henrissat B."/>
            <person name="Mortensen U.H."/>
            <person name="Larsen T.O."/>
            <person name="Devries R.P."/>
            <person name="Grigoriev I.V."/>
            <person name="Machida M."/>
            <person name="Baker S.E."/>
            <person name="Andersen M.R."/>
        </authorList>
    </citation>
    <scope>NUCLEOTIDE SEQUENCE [LARGE SCALE GENOMIC DNA]</scope>
    <source>
        <strain evidence="2 3">IBT 18842</strain>
    </source>
</reference>
<keyword evidence="2" id="KW-0808">Transferase</keyword>
<keyword evidence="2" id="KW-0418">Kinase</keyword>
<dbReference type="Gene3D" id="1.10.510.10">
    <property type="entry name" value="Transferase(Phosphotransferase) domain 1"/>
    <property type="match status" value="1"/>
</dbReference>
<keyword evidence="3" id="KW-1185">Reference proteome</keyword>
<evidence type="ECO:0000259" key="1">
    <source>
        <dbReference type="PROSITE" id="PS50011"/>
    </source>
</evidence>
<dbReference type="OrthoDB" id="4359289at2759"/>
<dbReference type="Proteomes" id="UP000325780">
    <property type="component" value="Unassembled WGS sequence"/>
</dbReference>
<dbReference type="InterPro" id="IPR000719">
    <property type="entry name" value="Prot_kinase_dom"/>
</dbReference>
<protein>
    <submittedName>
        <fullName evidence="2">Kinase-like domain-containing protein</fullName>
    </submittedName>
</protein>
<dbReference type="EMBL" id="ML742238">
    <property type="protein sequence ID" value="KAE8146872.1"/>
    <property type="molecule type" value="Genomic_DNA"/>
</dbReference>
<dbReference type="InterPro" id="IPR050167">
    <property type="entry name" value="Ser_Thr_protein_kinase"/>
</dbReference>
<dbReference type="AlphaFoldDB" id="A0A5N6TKJ6"/>
<organism evidence="2 3">
    <name type="scientific">Aspergillus avenaceus</name>
    <dbReference type="NCBI Taxonomy" id="36643"/>
    <lineage>
        <taxon>Eukaryota</taxon>
        <taxon>Fungi</taxon>
        <taxon>Dikarya</taxon>
        <taxon>Ascomycota</taxon>
        <taxon>Pezizomycotina</taxon>
        <taxon>Eurotiomycetes</taxon>
        <taxon>Eurotiomycetidae</taxon>
        <taxon>Eurotiales</taxon>
        <taxon>Aspergillaceae</taxon>
        <taxon>Aspergillus</taxon>
        <taxon>Aspergillus subgen. Circumdati</taxon>
    </lineage>
</organism>
<dbReference type="InterPro" id="IPR011009">
    <property type="entry name" value="Kinase-like_dom_sf"/>
</dbReference>
<name>A0A5N6TKJ6_ASPAV</name>
<sequence>MWTITEQSEAFIEKDGDVVYDHTKIILRQGENYFSATVKERVPKPEDLDITSLDMAHIPSEDFCPEFKHGITIAPDNLSNTYIKRPSLVAWDPSHPKTIGDLVRHEAEICEILKEHPHPNITKYLGCVVKDGRITGLCLVKYTSTLSEILAKSSAFERAMYCKDIERGVCHLHQLGLVHNDLNPTNIMMDGNIPIIIDFDSCRRTGEKLASKAGTFGWEIEGAEFATPENDLYSLAKIRELMLQPRYY</sequence>
<proteinExistence type="predicted"/>
<gene>
    <name evidence="2" type="ORF">BDV25DRAFT_143276</name>
</gene>
<dbReference type="Pfam" id="PF00069">
    <property type="entry name" value="Pkinase"/>
    <property type="match status" value="1"/>
</dbReference>
<dbReference type="PANTHER" id="PTHR23257">
    <property type="entry name" value="SERINE-THREONINE PROTEIN KINASE"/>
    <property type="match status" value="1"/>
</dbReference>
<dbReference type="PROSITE" id="PS50011">
    <property type="entry name" value="PROTEIN_KINASE_DOM"/>
    <property type="match status" value="1"/>
</dbReference>
<feature type="domain" description="Protein kinase" evidence="1">
    <location>
        <begin position="23"/>
        <end position="248"/>
    </location>
</feature>
<evidence type="ECO:0000313" key="3">
    <source>
        <dbReference type="Proteomes" id="UP000325780"/>
    </source>
</evidence>